<keyword evidence="3" id="KW-0274">FAD</keyword>
<dbReference type="InterPro" id="IPR036188">
    <property type="entry name" value="FAD/NAD-bd_sf"/>
</dbReference>
<evidence type="ECO:0000256" key="4">
    <source>
        <dbReference type="ARBA" id="ARBA00023002"/>
    </source>
</evidence>
<dbReference type="InterPro" id="IPR003953">
    <property type="entry name" value="FAD-dep_OxRdtase_2_FAD-bd"/>
</dbReference>
<reference evidence="6 7" key="1">
    <citation type="journal article" date="2014" name="Int. J. Syst. Evol. Microbiol.">
        <title>Nocardioides zeae sp. nov., isolated from the stem of Zea mays.</title>
        <authorList>
            <person name="Glaeser S.P."/>
            <person name="McInroy J.A."/>
            <person name="Busse H.J."/>
            <person name="Kampfer P."/>
        </authorList>
    </citation>
    <scope>NUCLEOTIDE SEQUENCE [LARGE SCALE GENOMIC DNA]</scope>
    <source>
        <strain evidence="6 7">JCM 30728</strain>
    </source>
</reference>
<dbReference type="PRINTS" id="PR00411">
    <property type="entry name" value="PNDRDTASEI"/>
</dbReference>
<proteinExistence type="predicted"/>
<evidence type="ECO:0000256" key="3">
    <source>
        <dbReference type="ARBA" id="ARBA00022827"/>
    </source>
</evidence>
<dbReference type="Gene3D" id="3.90.700.10">
    <property type="entry name" value="Succinate dehydrogenase/fumarate reductase flavoprotein, catalytic domain"/>
    <property type="match status" value="1"/>
</dbReference>
<evidence type="ECO:0000313" key="6">
    <source>
        <dbReference type="EMBL" id="NEN79710.1"/>
    </source>
</evidence>
<dbReference type="Pfam" id="PF00890">
    <property type="entry name" value="FAD_binding_2"/>
    <property type="match status" value="1"/>
</dbReference>
<evidence type="ECO:0000256" key="2">
    <source>
        <dbReference type="ARBA" id="ARBA00022630"/>
    </source>
</evidence>
<dbReference type="AlphaFoldDB" id="A0A6P0HN45"/>
<dbReference type="GO" id="GO:0033765">
    <property type="term" value="F:steroid dehydrogenase activity, acting on the CH-CH group of donors"/>
    <property type="evidence" value="ECO:0007669"/>
    <property type="project" value="UniProtKB-ARBA"/>
</dbReference>
<dbReference type="PANTHER" id="PTHR43400:SF10">
    <property type="entry name" value="3-OXOSTEROID 1-DEHYDROGENASE"/>
    <property type="match status" value="1"/>
</dbReference>
<organism evidence="6 7">
    <name type="scientific">Nocardioides zeae</name>
    <dbReference type="NCBI Taxonomy" id="1457234"/>
    <lineage>
        <taxon>Bacteria</taxon>
        <taxon>Bacillati</taxon>
        <taxon>Actinomycetota</taxon>
        <taxon>Actinomycetes</taxon>
        <taxon>Propionibacteriales</taxon>
        <taxon>Nocardioidaceae</taxon>
        <taxon>Nocardioides</taxon>
    </lineage>
</organism>
<dbReference type="InterPro" id="IPR027477">
    <property type="entry name" value="Succ_DH/fumarate_Rdtase_cat_sf"/>
</dbReference>
<dbReference type="Gene3D" id="3.50.50.60">
    <property type="entry name" value="FAD/NAD(P)-binding domain"/>
    <property type="match status" value="1"/>
</dbReference>
<evidence type="ECO:0000259" key="5">
    <source>
        <dbReference type="Pfam" id="PF00890"/>
    </source>
</evidence>
<comment type="cofactor">
    <cofactor evidence="1">
        <name>FAD</name>
        <dbReference type="ChEBI" id="CHEBI:57692"/>
    </cofactor>
</comment>
<dbReference type="EMBL" id="JAAGXA010000011">
    <property type="protein sequence ID" value="NEN79710.1"/>
    <property type="molecule type" value="Genomic_DNA"/>
</dbReference>
<dbReference type="Proteomes" id="UP000468687">
    <property type="component" value="Unassembled WGS sequence"/>
</dbReference>
<evidence type="ECO:0000313" key="7">
    <source>
        <dbReference type="Proteomes" id="UP000468687"/>
    </source>
</evidence>
<dbReference type="RefSeq" id="WP_163773250.1">
    <property type="nucleotide sequence ID" value="NZ_JAAGXA010000011.1"/>
</dbReference>
<name>A0A6P0HN45_9ACTN</name>
<comment type="caution">
    <text evidence="6">The sequence shown here is derived from an EMBL/GenBank/DDBJ whole genome shotgun (WGS) entry which is preliminary data.</text>
</comment>
<evidence type="ECO:0000256" key="1">
    <source>
        <dbReference type="ARBA" id="ARBA00001974"/>
    </source>
</evidence>
<dbReference type="GO" id="GO:0008202">
    <property type="term" value="P:steroid metabolic process"/>
    <property type="evidence" value="ECO:0007669"/>
    <property type="project" value="UniProtKB-ARBA"/>
</dbReference>
<gene>
    <name evidence="6" type="ORF">G3T38_15660</name>
</gene>
<sequence length="461" mass="48457">MTVGADTTDVVVVGAGLAGHVAALTAAEAGMRVLLLEKGDDYGGSSVIAGGGLIFVGTDLQKANGIDDSPEKLRDTLVTSGGGVAREELIGAYVDGQLETYEWLSAQGIAFSMDESATTEPFTRVHFTGTGVATHRLHQLVEEHAQVEYRAATPAVALGRDDDGRVTRVAVLVDGEVRWWSATRGVVLTSGGFSRGLELVRTFTPQWTDTVQMGGAHNTGDGITMGWSLGAGVADMPYVAATFGATCGDGTGEGREPMLLYPNYKGAVIVNRDAERFANEEMRYKEMGRLCIDQPGAVAFEVFDQPVLERSEELAAPLDLKAALRNGYFEQADTLDELADALGLDPVALTRTIERYNQDVRAGEDTAFGRPIAADGKPGAAPIETPPFYGYRTRPGLTSTFAGLTVDAAMRVLDVYGAPIPGLHAAGEVVGGFHGSGYYSGTALGKAAVFGRIAGRAVVGD</sequence>
<keyword evidence="2" id="KW-0285">Flavoprotein</keyword>
<keyword evidence="4" id="KW-0560">Oxidoreductase</keyword>
<accession>A0A6P0HN45</accession>
<dbReference type="SUPFAM" id="SSF51905">
    <property type="entry name" value="FAD/NAD(P)-binding domain"/>
    <property type="match status" value="1"/>
</dbReference>
<dbReference type="PRINTS" id="PR00368">
    <property type="entry name" value="FADPNR"/>
</dbReference>
<protein>
    <submittedName>
        <fullName evidence="6">FAD-dependent oxidoreductase</fullName>
    </submittedName>
</protein>
<keyword evidence="7" id="KW-1185">Reference proteome</keyword>
<dbReference type="InterPro" id="IPR050315">
    <property type="entry name" value="FAD-oxidoreductase_2"/>
</dbReference>
<dbReference type="PANTHER" id="PTHR43400">
    <property type="entry name" value="FUMARATE REDUCTASE"/>
    <property type="match status" value="1"/>
</dbReference>
<dbReference type="SUPFAM" id="SSF56425">
    <property type="entry name" value="Succinate dehydrogenase/fumarate reductase flavoprotein, catalytic domain"/>
    <property type="match status" value="1"/>
</dbReference>
<feature type="domain" description="FAD-dependent oxidoreductase 2 FAD-binding" evidence="5">
    <location>
        <begin position="9"/>
        <end position="441"/>
    </location>
</feature>